<dbReference type="HAMAP" id="MF_00182">
    <property type="entry name" value="Formyl_trans"/>
    <property type="match status" value="1"/>
</dbReference>
<protein>
    <recommendedName>
        <fullName evidence="2 5">Methionyl-tRNA formyltransferase</fullName>
        <ecNumber evidence="2 5">2.1.2.9</ecNumber>
    </recommendedName>
</protein>
<comment type="caution">
    <text evidence="8">The sequence shown here is derived from an EMBL/GenBank/DDBJ whole genome shotgun (WGS) entry which is preliminary data.</text>
</comment>
<comment type="catalytic activity">
    <reaction evidence="5">
        <text>L-methionyl-tRNA(fMet) + (6R)-10-formyltetrahydrofolate = N-formyl-L-methionyl-tRNA(fMet) + (6S)-5,6,7,8-tetrahydrofolate + H(+)</text>
        <dbReference type="Rhea" id="RHEA:24380"/>
        <dbReference type="Rhea" id="RHEA-COMP:9952"/>
        <dbReference type="Rhea" id="RHEA-COMP:9953"/>
        <dbReference type="ChEBI" id="CHEBI:15378"/>
        <dbReference type="ChEBI" id="CHEBI:57453"/>
        <dbReference type="ChEBI" id="CHEBI:78530"/>
        <dbReference type="ChEBI" id="CHEBI:78844"/>
        <dbReference type="ChEBI" id="CHEBI:195366"/>
        <dbReference type="EC" id="2.1.2.9"/>
    </reaction>
</comment>
<feature type="binding site" evidence="5">
    <location>
        <begin position="108"/>
        <end position="111"/>
    </location>
    <ligand>
        <name>(6S)-5,6,7,8-tetrahydrofolate</name>
        <dbReference type="ChEBI" id="CHEBI:57453"/>
    </ligand>
</feature>
<dbReference type="InterPro" id="IPR002376">
    <property type="entry name" value="Formyl_transf_N"/>
</dbReference>
<dbReference type="STRING" id="1798475.A2837_01945"/>
<name>A0A1F6BYC1_9BACT</name>
<keyword evidence="3 5" id="KW-0808">Transferase</keyword>
<organism evidence="8 9">
    <name type="scientific">Candidatus Kaiserbacteria bacterium RIFCSPHIGHO2_01_FULL_46_22</name>
    <dbReference type="NCBI Taxonomy" id="1798475"/>
    <lineage>
        <taxon>Bacteria</taxon>
        <taxon>Candidatus Kaiseribacteriota</taxon>
    </lineage>
</organism>
<evidence type="ECO:0000259" key="6">
    <source>
        <dbReference type="Pfam" id="PF00551"/>
    </source>
</evidence>
<evidence type="ECO:0000256" key="2">
    <source>
        <dbReference type="ARBA" id="ARBA00012261"/>
    </source>
</evidence>
<dbReference type="SUPFAM" id="SSF53328">
    <property type="entry name" value="Formyltransferase"/>
    <property type="match status" value="1"/>
</dbReference>
<reference evidence="8 9" key="1">
    <citation type="journal article" date="2016" name="Nat. Commun.">
        <title>Thousands of microbial genomes shed light on interconnected biogeochemical processes in an aquifer system.</title>
        <authorList>
            <person name="Anantharaman K."/>
            <person name="Brown C.T."/>
            <person name="Hug L.A."/>
            <person name="Sharon I."/>
            <person name="Castelle C.J."/>
            <person name="Probst A.J."/>
            <person name="Thomas B.C."/>
            <person name="Singh A."/>
            <person name="Wilkins M.J."/>
            <person name="Karaoz U."/>
            <person name="Brodie E.L."/>
            <person name="Williams K.H."/>
            <person name="Hubbard S.S."/>
            <person name="Banfield J.F."/>
        </authorList>
    </citation>
    <scope>NUCLEOTIDE SEQUENCE [LARGE SCALE GENOMIC DNA]</scope>
</reference>
<dbReference type="AlphaFoldDB" id="A0A1F6BYC1"/>
<dbReference type="PROSITE" id="PS00373">
    <property type="entry name" value="GART"/>
    <property type="match status" value="1"/>
</dbReference>
<evidence type="ECO:0000256" key="1">
    <source>
        <dbReference type="ARBA" id="ARBA00010699"/>
    </source>
</evidence>
<dbReference type="Pfam" id="PF00551">
    <property type="entry name" value="Formyl_trans_N"/>
    <property type="match status" value="1"/>
</dbReference>
<dbReference type="PANTHER" id="PTHR11138">
    <property type="entry name" value="METHIONYL-TRNA FORMYLTRANSFERASE"/>
    <property type="match status" value="1"/>
</dbReference>
<dbReference type="CDD" id="cd08646">
    <property type="entry name" value="FMT_core_Met-tRNA-FMT_N"/>
    <property type="match status" value="1"/>
</dbReference>
<comment type="function">
    <text evidence="5">Attaches a formyl group to the free amino group of methionyl-tRNA(fMet). The formyl group appears to play a dual role in the initiator identity of N-formylmethionyl-tRNA by promoting its recognition by IF2 and preventing the misappropriation of this tRNA by the elongation apparatus.</text>
</comment>
<dbReference type="InterPro" id="IPR005794">
    <property type="entry name" value="Fmt"/>
</dbReference>
<accession>A0A1F6BYC1</accession>
<dbReference type="SUPFAM" id="SSF50486">
    <property type="entry name" value="FMT C-terminal domain-like"/>
    <property type="match status" value="1"/>
</dbReference>
<dbReference type="EMBL" id="MFKO01000002">
    <property type="protein sequence ID" value="OGG41949.1"/>
    <property type="molecule type" value="Genomic_DNA"/>
</dbReference>
<dbReference type="Gene3D" id="3.40.50.12230">
    <property type="match status" value="1"/>
</dbReference>
<dbReference type="Proteomes" id="UP000176322">
    <property type="component" value="Unassembled WGS sequence"/>
</dbReference>
<evidence type="ECO:0000259" key="7">
    <source>
        <dbReference type="Pfam" id="PF02911"/>
    </source>
</evidence>
<dbReference type="InterPro" id="IPR001555">
    <property type="entry name" value="GART_AS"/>
</dbReference>
<dbReference type="NCBIfam" id="TIGR00460">
    <property type="entry name" value="fmt"/>
    <property type="match status" value="1"/>
</dbReference>
<proteinExistence type="inferred from homology"/>
<dbReference type="EC" id="2.1.2.9" evidence="2 5"/>
<evidence type="ECO:0000256" key="3">
    <source>
        <dbReference type="ARBA" id="ARBA00022679"/>
    </source>
</evidence>
<dbReference type="InterPro" id="IPR041711">
    <property type="entry name" value="Met-tRNA-FMT_N"/>
</dbReference>
<gene>
    <name evidence="5" type="primary">fmt</name>
    <name evidence="8" type="ORF">A2837_01945</name>
</gene>
<feature type="domain" description="Formyl transferase N-terminal" evidence="6">
    <location>
        <begin position="1"/>
        <end position="177"/>
    </location>
</feature>
<comment type="similarity">
    <text evidence="1 5">Belongs to the Fmt family.</text>
</comment>
<feature type="domain" description="Formyl transferase C-terminal" evidence="7">
    <location>
        <begin position="204"/>
        <end position="251"/>
    </location>
</feature>
<dbReference type="PANTHER" id="PTHR11138:SF5">
    <property type="entry name" value="METHIONYL-TRNA FORMYLTRANSFERASE, MITOCHONDRIAL"/>
    <property type="match status" value="1"/>
</dbReference>
<dbReference type="InterPro" id="IPR005793">
    <property type="entry name" value="Formyl_trans_C"/>
</dbReference>
<keyword evidence="4 5" id="KW-0648">Protein biosynthesis</keyword>
<dbReference type="InterPro" id="IPR036477">
    <property type="entry name" value="Formyl_transf_N_sf"/>
</dbReference>
<sequence>MKFVFFGTPNVASETLAHLLKNNLIPSLVVTNPDRPRGRGQQLSSSPVKELALAHHLPVITPDRLDEEFLATVKAVDADYAVVVAYGKIFSEELINLFPKGVVNVHYSLLPKYRGAAPLEAALLNDDEETGVTLQKMTKELDAGDIIAAISMPIKSDDTALSLRPQMITLGAELLVSSLLRYFGGELETYPQDHTSATFAPKRSKADGELDLSLSGQENWRKFRAFNDSIGTYFFKDGKRYKVTSAHLNENGQFIIERVIPEGKNEMEYKVN</sequence>
<evidence type="ECO:0000313" key="9">
    <source>
        <dbReference type="Proteomes" id="UP000176322"/>
    </source>
</evidence>
<evidence type="ECO:0000256" key="4">
    <source>
        <dbReference type="ARBA" id="ARBA00022917"/>
    </source>
</evidence>
<evidence type="ECO:0000313" key="8">
    <source>
        <dbReference type="EMBL" id="OGG41949.1"/>
    </source>
</evidence>
<evidence type="ECO:0000256" key="5">
    <source>
        <dbReference type="HAMAP-Rule" id="MF_00182"/>
    </source>
</evidence>
<dbReference type="GO" id="GO:0004479">
    <property type="term" value="F:methionyl-tRNA formyltransferase activity"/>
    <property type="evidence" value="ECO:0007669"/>
    <property type="project" value="UniProtKB-UniRule"/>
</dbReference>
<dbReference type="Pfam" id="PF02911">
    <property type="entry name" value="Formyl_trans_C"/>
    <property type="match status" value="1"/>
</dbReference>
<dbReference type="InterPro" id="IPR011034">
    <property type="entry name" value="Formyl_transferase-like_C_sf"/>
</dbReference>